<reference evidence="1" key="1">
    <citation type="journal article" date="2015" name="Nature">
        <title>Complex archaea that bridge the gap between prokaryotes and eukaryotes.</title>
        <authorList>
            <person name="Spang A."/>
            <person name="Saw J.H."/>
            <person name="Jorgensen S.L."/>
            <person name="Zaremba-Niedzwiedzka K."/>
            <person name="Martijn J."/>
            <person name="Lind A.E."/>
            <person name="van Eijk R."/>
            <person name="Schleper C."/>
            <person name="Guy L."/>
            <person name="Ettema T.J."/>
        </authorList>
    </citation>
    <scope>NUCLEOTIDE SEQUENCE</scope>
</reference>
<dbReference type="EMBL" id="LAZR01026265">
    <property type="protein sequence ID" value="KKL69272.1"/>
    <property type="molecule type" value="Genomic_DNA"/>
</dbReference>
<comment type="caution">
    <text evidence="1">The sequence shown here is derived from an EMBL/GenBank/DDBJ whole genome shotgun (WGS) entry which is preliminary data.</text>
</comment>
<evidence type="ECO:0000313" key="1">
    <source>
        <dbReference type="EMBL" id="KKL69272.1"/>
    </source>
</evidence>
<organism evidence="1">
    <name type="scientific">marine sediment metagenome</name>
    <dbReference type="NCBI Taxonomy" id="412755"/>
    <lineage>
        <taxon>unclassified sequences</taxon>
        <taxon>metagenomes</taxon>
        <taxon>ecological metagenomes</taxon>
    </lineage>
</organism>
<proteinExistence type="predicted"/>
<gene>
    <name evidence="1" type="ORF">LCGC14_2116610</name>
</gene>
<protein>
    <submittedName>
        <fullName evidence="1">Uncharacterized protein</fullName>
    </submittedName>
</protein>
<accession>A0A0F9H1V2</accession>
<dbReference type="AlphaFoldDB" id="A0A0F9H1V2"/>
<sequence length="58" mass="6170">MGSNTETVFFFKLASELSAARRSGDQARIAEAASDVEMVATHSDNPKLAQRAQAMLAA</sequence>
<name>A0A0F9H1V2_9ZZZZ</name>